<feature type="transmembrane region" description="Helical" evidence="1">
    <location>
        <begin position="281"/>
        <end position="300"/>
    </location>
</feature>
<keyword evidence="1" id="KW-0812">Transmembrane</keyword>
<dbReference type="EMBL" id="LAZR01017142">
    <property type="protein sequence ID" value="KKM01640.1"/>
    <property type="molecule type" value="Genomic_DNA"/>
</dbReference>
<name>A0A0F9GS58_9ZZZZ</name>
<feature type="transmembrane region" description="Helical" evidence="1">
    <location>
        <begin position="595"/>
        <end position="623"/>
    </location>
</feature>
<feature type="transmembrane region" description="Helical" evidence="1">
    <location>
        <begin position="503"/>
        <end position="524"/>
    </location>
</feature>
<organism evidence="2">
    <name type="scientific">marine sediment metagenome</name>
    <dbReference type="NCBI Taxonomy" id="412755"/>
    <lineage>
        <taxon>unclassified sequences</taxon>
        <taxon>metagenomes</taxon>
        <taxon>ecological metagenomes</taxon>
    </lineage>
</organism>
<evidence type="ECO:0000256" key="1">
    <source>
        <dbReference type="SAM" id="Phobius"/>
    </source>
</evidence>
<evidence type="ECO:0000313" key="2">
    <source>
        <dbReference type="EMBL" id="KKM01640.1"/>
    </source>
</evidence>
<evidence type="ECO:0008006" key="3">
    <source>
        <dbReference type="Google" id="ProtNLM"/>
    </source>
</evidence>
<feature type="transmembrane region" description="Helical" evidence="1">
    <location>
        <begin position="179"/>
        <end position="201"/>
    </location>
</feature>
<dbReference type="AlphaFoldDB" id="A0A0F9GS58"/>
<gene>
    <name evidence="2" type="ORF">LCGC14_1792420</name>
</gene>
<feature type="transmembrane region" description="Helical" evidence="1">
    <location>
        <begin position="337"/>
        <end position="356"/>
    </location>
</feature>
<feature type="transmembrane region" description="Helical" evidence="1">
    <location>
        <begin position="93"/>
        <end position="115"/>
    </location>
</feature>
<feature type="transmembrane region" description="Helical" evidence="1">
    <location>
        <begin position="362"/>
        <end position="380"/>
    </location>
</feature>
<reference evidence="2" key="1">
    <citation type="journal article" date="2015" name="Nature">
        <title>Complex archaea that bridge the gap between prokaryotes and eukaryotes.</title>
        <authorList>
            <person name="Spang A."/>
            <person name="Saw J.H."/>
            <person name="Jorgensen S.L."/>
            <person name="Zaremba-Niedzwiedzka K."/>
            <person name="Martijn J."/>
            <person name="Lind A.E."/>
            <person name="van Eijk R."/>
            <person name="Schleper C."/>
            <person name="Guy L."/>
            <person name="Ettema T.J."/>
        </authorList>
    </citation>
    <scope>NUCLEOTIDE SEQUENCE</scope>
</reference>
<accession>A0A0F9GS58</accession>
<sequence>MKKWNTFYLKIIFFVKNRTFFLSIIVSLFSILLILFKLINLNVIMGISAIPNLNLLFNSLVLLSAIYCVLFLPSYPIFFIIFRKKDFNILEKISLTIIVNLSFYILLGYIGFFIINEITGFFIYFSMISTFFTIILFIVLAEIKTQKYNLFKSYKSSFSEELVYNNFSLLNQIKHKIPLTVFLLINFLLLNCILNIVRFDYFYGTDAWLHISITKMIVEMNFLPIKEFYGSLGFHIFSSTLHFFSGVDIILIPKYFTFYTILLSALVFYNLLMIIFKNKNLALFGVFILEFSYLGFNYMMYQYWPASLALIQGLFIFYLFYKRFLKFVKRSVPSNKIILQDIFFYYSIITILFISATLTHSLTIIILLISLMGVYLIYFIKNVKRGIDFVFLFILLIIFIILSQTGLGSRHFWFLNELKTYWKEIILLALVLALPLSFLIKRIQKSILFTSGRYKVSITGHNLSFYKTFEDKFFIPFTFIIVIILTVIFFIGNVLIFKVSPTTLLVVIELFFLIIFGIWGIVIFQKKPKGKIFMIWFLYFALMLIVVFLFELIFPSQFYMMRIFYISSILLTIGCVAYFHKLIQINKIDRRKIKLFFIIFISFSLISSYIFILYIHSYFIYFIPQNLGSNINTYIN</sequence>
<feature type="transmembrane region" description="Helical" evidence="1">
    <location>
        <begin position="59"/>
        <end position="81"/>
    </location>
</feature>
<comment type="caution">
    <text evidence="2">The sequence shown here is derived from an EMBL/GenBank/DDBJ whole genome shotgun (WGS) entry which is preliminary data.</text>
</comment>
<proteinExistence type="predicted"/>
<feature type="transmembrane region" description="Helical" evidence="1">
    <location>
        <begin position="387"/>
        <end position="409"/>
    </location>
</feature>
<keyword evidence="1" id="KW-0472">Membrane</keyword>
<feature type="transmembrane region" description="Helical" evidence="1">
    <location>
        <begin position="306"/>
        <end position="325"/>
    </location>
</feature>
<keyword evidence="1" id="KW-1133">Transmembrane helix</keyword>
<feature type="transmembrane region" description="Helical" evidence="1">
    <location>
        <begin position="536"/>
        <end position="557"/>
    </location>
</feature>
<feature type="transmembrane region" description="Helical" evidence="1">
    <location>
        <begin position="258"/>
        <end position="276"/>
    </location>
</feature>
<feature type="transmembrane region" description="Helical" evidence="1">
    <location>
        <begin position="563"/>
        <end position="583"/>
    </location>
</feature>
<feature type="transmembrane region" description="Helical" evidence="1">
    <location>
        <begin position="473"/>
        <end position="497"/>
    </location>
</feature>
<feature type="transmembrane region" description="Helical" evidence="1">
    <location>
        <begin position="421"/>
        <end position="440"/>
    </location>
</feature>
<feature type="transmembrane region" description="Helical" evidence="1">
    <location>
        <begin position="20"/>
        <end position="39"/>
    </location>
</feature>
<feature type="transmembrane region" description="Helical" evidence="1">
    <location>
        <begin position="121"/>
        <end position="143"/>
    </location>
</feature>
<protein>
    <recommendedName>
        <fullName evidence="3">Glycosyltransferase RgtA/B/C/D-like domain-containing protein</fullName>
    </recommendedName>
</protein>